<dbReference type="PANTHER" id="PTHR33336:SF15">
    <property type="entry name" value="ABM DOMAIN-CONTAINING PROTEIN"/>
    <property type="match status" value="1"/>
</dbReference>
<feature type="domain" description="ABM" evidence="1">
    <location>
        <begin position="3"/>
        <end position="91"/>
    </location>
</feature>
<dbReference type="SUPFAM" id="SSF54909">
    <property type="entry name" value="Dimeric alpha+beta barrel"/>
    <property type="match status" value="1"/>
</dbReference>
<gene>
    <name evidence="2" type="ORF">HMPREF9712_01315</name>
</gene>
<dbReference type="Proteomes" id="UP000005402">
    <property type="component" value="Unassembled WGS sequence"/>
</dbReference>
<evidence type="ECO:0000313" key="2">
    <source>
        <dbReference type="EMBL" id="EHO10210.1"/>
    </source>
</evidence>
<evidence type="ECO:0000313" key="3">
    <source>
        <dbReference type="Proteomes" id="UP000005402"/>
    </source>
</evidence>
<dbReference type="InterPro" id="IPR050744">
    <property type="entry name" value="AI-2_Isomerase_LsrG"/>
</dbReference>
<dbReference type="InterPro" id="IPR011008">
    <property type="entry name" value="Dimeric_a/b-barrel"/>
</dbReference>
<comment type="caution">
    <text evidence="2">The sequence shown here is derived from an EMBL/GenBank/DDBJ whole genome shotgun (WGS) entry which is preliminary data.</text>
</comment>
<dbReference type="PROSITE" id="PS51725">
    <property type="entry name" value="ABM"/>
    <property type="match status" value="1"/>
</dbReference>
<dbReference type="EMBL" id="AGEC02000019">
    <property type="protein sequence ID" value="EHO10210.1"/>
    <property type="molecule type" value="Genomic_DNA"/>
</dbReference>
<reference evidence="2" key="1">
    <citation type="submission" date="2012-07" db="EMBL/GenBank/DDBJ databases">
        <title>The Genome Sequence of Myroides odoratimimus CCUG 10230.</title>
        <authorList>
            <consortium name="The Broad Institute Genome Sequencing Platform"/>
            <person name="Earl A."/>
            <person name="Ward D."/>
            <person name="Feldgarden M."/>
            <person name="Gevers D."/>
            <person name="Huys G."/>
            <person name="Walker B."/>
            <person name="Young S.K."/>
            <person name="Zeng Q."/>
            <person name="Gargeya S."/>
            <person name="Fitzgerald M."/>
            <person name="Haas B."/>
            <person name="Abouelleil A."/>
            <person name="Alvarado L."/>
            <person name="Arachchi H.M."/>
            <person name="Berlin A.M."/>
            <person name="Chapman S.B."/>
            <person name="Goldberg J."/>
            <person name="Griggs A."/>
            <person name="Gujja S."/>
            <person name="Hansen M."/>
            <person name="Howarth C."/>
            <person name="Imamovic A."/>
            <person name="Larimer J."/>
            <person name="McCowen C."/>
            <person name="Montmayeur A."/>
            <person name="Murphy C."/>
            <person name="Neiman D."/>
            <person name="Pearson M."/>
            <person name="Priest M."/>
            <person name="Roberts A."/>
            <person name="Saif S."/>
            <person name="Shea T."/>
            <person name="Sisk P."/>
            <person name="Sykes S."/>
            <person name="Wortman J."/>
            <person name="Nusbaum C."/>
            <person name="Birren B."/>
        </authorList>
    </citation>
    <scope>NUCLEOTIDE SEQUENCE [LARGE SCALE GENOMIC DNA]</scope>
    <source>
        <strain evidence="2">CCUG 10230</strain>
    </source>
</reference>
<name>A0ABP2NBS1_9FLAO</name>
<protein>
    <recommendedName>
        <fullName evidence="1">ABM domain-containing protein</fullName>
    </recommendedName>
</protein>
<dbReference type="InterPro" id="IPR007138">
    <property type="entry name" value="ABM_dom"/>
</dbReference>
<sequence>MKLYVTAIIKAKAEYRQEVQAVLLNMVKETRKEQACIQYDLHQEINDPNIFVFYEIWANQKGLDSHNQQSYIQEFGSIIDSQLQEKPSIYITQKI</sequence>
<evidence type="ECO:0000259" key="1">
    <source>
        <dbReference type="PROSITE" id="PS51725"/>
    </source>
</evidence>
<proteinExistence type="predicted"/>
<dbReference type="Gene3D" id="3.30.70.100">
    <property type="match status" value="1"/>
</dbReference>
<keyword evidence="3" id="KW-1185">Reference proteome</keyword>
<dbReference type="RefSeq" id="WP_006258070.1">
    <property type="nucleotide sequence ID" value="NZ_KE161016.1"/>
</dbReference>
<organism evidence="2 3">
    <name type="scientific">Myroides odoratimimus CCUG 10230</name>
    <dbReference type="NCBI Taxonomy" id="883150"/>
    <lineage>
        <taxon>Bacteria</taxon>
        <taxon>Pseudomonadati</taxon>
        <taxon>Bacteroidota</taxon>
        <taxon>Flavobacteriia</taxon>
        <taxon>Flavobacteriales</taxon>
        <taxon>Flavobacteriaceae</taxon>
        <taxon>Myroides</taxon>
    </lineage>
</organism>
<accession>A0ABP2NBS1</accession>
<dbReference type="PANTHER" id="PTHR33336">
    <property type="entry name" value="QUINOL MONOOXYGENASE YGIN-RELATED"/>
    <property type="match status" value="1"/>
</dbReference>
<dbReference type="Pfam" id="PF03992">
    <property type="entry name" value="ABM"/>
    <property type="match status" value="1"/>
</dbReference>